<sequence length="89" mass="9026">MTCSSCETGIDHCHGTLVEHASGVVECTDAGCVSFGIERHLLVIECDEVVGGCGCGQPSGALDPDAAAIYAADPDGADEAMSQQLLRAS</sequence>
<dbReference type="OrthoDB" id="3629104at2"/>
<reference evidence="1 2" key="1">
    <citation type="submission" date="2019-07" db="EMBL/GenBank/DDBJ databases">
        <title>R&amp;d 2014.</title>
        <authorList>
            <person name="Klenk H.-P."/>
        </authorList>
    </citation>
    <scope>NUCLEOTIDE SEQUENCE [LARGE SCALE GENOMIC DNA]</scope>
    <source>
        <strain evidence="1 2">DSM 43194</strain>
    </source>
</reference>
<dbReference type="AlphaFoldDB" id="A0A660CEI0"/>
<evidence type="ECO:0000313" key="2">
    <source>
        <dbReference type="Proteomes" id="UP000317303"/>
    </source>
</evidence>
<accession>A0A660CEI0</accession>
<organism evidence="1 2">
    <name type="scientific">Prauserella rugosa</name>
    <dbReference type="NCBI Taxonomy" id="43354"/>
    <lineage>
        <taxon>Bacteria</taxon>
        <taxon>Bacillati</taxon>
        <taxon>Actinomycetota</taxon>
        <taxon>Actinomycetes</taxon>
        <taxon>Pseudonocardiales</taxon>
        <taxon>Pseudonocardiaceae</taxon>
        <taxon>Prauserella</taxon>
    </lineage>
</organism>
<proteinExistence type="predicted"/>
<keyword evidence="2" id="KW-1185">Reference proteome</keyword>
<protein>
    <submittedName>
        <fullName evidence="1">Uncharacterized protein</fullName>
    </submittedName>
</protein>
<name>A0A660CEI0_9PSEU</name>
<dbReference type="EMBL" id="VLJV01000001">
    <property type="protein sequence ID" value="TWH21988.1"/>
    <property type="molecule type" value="Genomic_DNA"/>
</dbReference>
<dbReference type="Proteomes" id="UP000317303">
    <property type="component" value="Unassembled WGS sequence"/>
</dbReference>
<comment type="caution">
    <text evidence="1">The sequence shown here is derived from an EMBL/GenBank/DDBJ whole genome shotgun (WGS) entry which is preliminary data.</text>
</comment>
<evidence type="ECO:0000313" key="1">
    <source>
        <dbReference type="EMBL" id="TWH21988.1"/>
    </source>
</evidence>
<dbReference type="RefSeq" id="WP_036875458.1">
    <property type="nucleotide sequence ID" value="NZ_JOIJ01000001.1"/>
</dbReference>
<gene>
    <name evidence="1" type="ORF">JD82_03861</name>
</gene>